<dbReference type="Gene3D" id="3.90.1150.10">
    <property type="entry name" value="Aspartate Aminotransferase, domain 1"/>
    <property type="match status" value="1"/>
</dbReference>
<accession>A0A239BVG8</accession>
<dbReference type="InterPro" id="IPR015424">
    <property type="entry name" value="PyrdxlP-dep_Trfase"/>
</dbReference>
<organism evidence="5 6">
    <name type="scientific">Humidesulfovibrio mexicanus</name>
    <dbReference type="NCBI Taxonomy" id="147047"/>
    <lineage>
        <taxon>Bacteria</taxon>
        <taxon>Pseudomonadati</taxon>
        <taxon>Thermodesulfobacteriota</taxon>
        <taxon>Desulfovibrionia</taxon>
        <taxon>Desulfovibrionales</taxon>
        <taxon>Desulfovibrionaceae</taxon>
        <taxon>Humidesulfovibrio</taxon>
    </lineage>
</organism>
<sequence length="432" mass="46574">MTLALFGGERTIARPFSTYNSIGKAEEDAALRVIRSGTLSGYLGSWNERFYGGPEVLAFETAFAKLFGIKHAVAFNSLSSGLMASVGALGIAPGDEVIVSPWTMSATATAILVWNAIPVFADIEPETFNLDPASVEANITPRTKAVIVTDIFGHAARLDELAAICARHGLKLVEDAAQAPYAKCPQGFAGCVADVGGFSLNCHKLIQTGEGGVMVTADDRIAERMRLIRNHGEAVIGPKGENDIANIIGYNLRYGEIEAAMAAEQLKRLPGLAAMRQATGERLSRGLAGLEGLATPVIRPGCTHVFYIYAPRLDEKAIGVERGLILDALRAEGVPHISPGYQLLHLLPIYQRRTAHGSRGFPWSADFYHGHARYDEGICPVAERLHKHELLALELGPHDYTDEEADLVIAAFRKVWANLDELRARARAGAGK</sequence>
<dbReference type="PANTHER" id="PTHR30244">
    <property type="entry name" value="TRANSAMINASE"/>
    <property type="match status" value="1"/>
</dbReference>
<dbReference type="CDD" id="cd00616">
    <property type="entry name" value="AHBA_syn"/>
    <property type="match status" value="1"/>
</dbReference>
<dbReference type="Gene3D" id="3.40.640.10">
    <property type="entry name" value="Type I PLP-dependent aspartate aminotransferase-like (Major domain)"/>
    <property type="match status" value="1"/>
</dbReference>
<dbReference type="PANTHER" id="PTHR30244:SF34">
    <property type="entry name" value="DTDP-4-AMINO-4,6-DIDEOXYGALACTOSE TRANSAMINASE"/>
    <property type="match status" value="1"/>
</dbReference>
<dbReference type="GO" id="GO:0000271">
    <property type="term" value="P:polysaccharide biosynthetic process"/>
    <property type="evidence" value="ECO:0007669"/>
    <property type="project" value="TreeGrafter"/>
</dbReference>
<dbReference type="AlphaFoldDB" id="A0A239BVG8"/>
<dbReference type="Pfam" id="PF01041">
    <property type="entry name" value="DegT_DnrJ_EryC1"/>
    <property type="match status" value="1"/>
</dbReference>
<gene>
    <name evidence="5" type="ORF">SAMN04488503_2813</name>
</gene>
<dbReference type="InterPro" id="IPR000653">
    <property type="entry name" value="DegT/StrS_aminotransferase"/>
</dbReference>
<evidence type="ECO:0000313" key="6">
    <source>
        <dbReference type="Proteomes" id="UP000198324"/>
    </source>
</evidence>
<dbReference type="SUPFAM" id="SSF53383">
    <property type="entry name" value="PLP-dependent transferases"/>
    <property type="match status" value="1"/>
</dbReference>
<protein>
    <submittedName>
        <fullName evidence="5">dTDP-4-amino-4,6-dideoxygalactose transaminase</fullName>
    </submittedName>
</protein>
<evidence type="ECO:0000313" key="5">
    <source>
        <dbReference type="EMBL" id="SNS11669.1"/>
    </source>
</evidence>
<keyword evidence="6" id="KW-1185">Reference proteome</keyword>
<feature type="active site" description="Proton acceptor" evidence="2">
    <location>
        <position position="204"/>
    </location>
</feature>
<feature type="modified residue" description="N6-(pyridoxal phosphate)lysine" evidence="3">
    <location>
        <position position="204"/>
    </location>
</feature>
<reference evidence="5 6" key="1">
    <citation type="submission" date="2017-06" db="EMBL/GenBank/DDBJ databases">
        <authorList>
            <person name="Kim H.J."/>
            <person name="Triplett B.A."/>
        </authorList>
    </citation>
    <scope>NUCLEOTIDE SEQUENCE [LARGE SCALE GENOMIC DNA]</scope>
    <source>
        <strain evidence="5 6">DSM 13116</strain>
    </source>
</reference>
<dbReference type="EMBL" id="FZOC01000006">
    <property type="protein sequence ID" value="SNS11669.1"/>
    <property type="molecule type" value="Genomic_DNA"/>
</dbReference>
<dbReference type="OrthoDB" id="9771070at2"/>
<proteinExistence type="inferred from homology"/>
<dbReference type="RefSeq" id="WP_089275013.1">
    <property type="nucleotide sequence ID" value="NZ_FZOC01000006.1"/>
</dbReference>
<evidence type="ECO:0000256" key="4">
    <source>
        <dbReference type="RuleBase" id="RU004508"/>
    </source>
</evidence>
<dbReference type="Proteomes" id="UP000198324">
    <property type="component" value="Unassembled WGS sequence"/>
</dbReference>
<evidence type="ECO:0000256" key="2">
    <source>
        <dbReference type="PIRSR" id="PIRSR000390-1"/>
    </source>
</evidence>
<dbReference type="GO" id="GO:0008483">
    <property type="term" value="F:transaminase activity"/>
    <property type="evidence" value="ECO:0007669"/>
    <property type="project" value="TreeGrafter"/>
</dbReference>
<evidence type="ECO:0000256" key="3">
    <source>
        <dbReference type="PIRSR" id="PIRSR000390-2"/>
    </source>
</evidence>
<dbReference type="PIRSF" id="PIRSF000390">
    <property type="entry name" value="PLP_StrS"/>
    <property type="match status" value="1"/>
</dbReference>
<evidence type="ECO:0000256" key="1">
    <source>
        <dbReference type="ARBA" id="ARBA00037999"/>
    </source>
</evidence>
<dbReference type="GO" id="GO:0030170">
    <property type="term" value="F:pyridoxal phosphate binding"/>
    <property type="evidence" value="ECO:0007669"/>
    <property type="project" value="TreeGrafter"/>
</dbReference>
<name>A0A239BVG8_9BACT</name>
<dbReference type="InterPro" id="IPR015421">
    <property type="entry name" value="PyrdxlP-dep_Trfase_major"/>
</dbReference>
<dbReference type="InterPro" id="IPR015422">
    <property type="entry name" value="PyrdxlP-dep_Trfase_small"/>
</dbReference>
<keyword evidence="3 4" id="KW-0663">Pyridoxal phosphate</keyword>
<comment type="similarity">
    <text evidence="1 4">Belongs to the DegT/DnrJ/EryC1 family.</text>
</comment>